<dbReference type="InterPro" id="IPR000835">
    <property type="entry name" value="HTH_MarR-typ"/>
</dbReference>
<comment type="caution">
    <text evidence="2">The sequence shown here is derived from an EMBL/GenBank/DDBJ whole genome shotgun (WGS) entry which is preliminary data.</text>
</comment>
<name>A0A849AAI6_9MICO</name>
<dbReference type="InterPro" id="IPR036388">
    <property type="entry name" value="WH-like_DNA-bd_sf"/>
</dbReference>
<dbReference type="PANTHER" id="PTHR33164">
    <property type="entry name" value="TRANSCRIPTIONAL REGULATOR, MARR FAMILY"/>
    <property type="match status" value="1"/>
</dbReference>
<dbReference type="PROSITE" id="PS50995">
    <property type="entry name" value="HTH_MARR_2"/>
    <property type="match status" value="1"/>
</dbReference>
<dbReference type="Proteomes" id="UP000557772">
    <property type="component" value="Unassembled WGS sequence"/>
</dbReference>
<evidence type="ECO:0000313" key="2">
    <source>
        <dbReference type="EMBL" id="NNG37934.1"/>
    </source>
</evidence>
<dbReference type="PANTHER" id="PTHR33164:SF95">
    <property type="entry name" value="TRANSCRIPTIONAL REGULATOR"/>
    <property type="match status" value="1"/>
</dbReference>
<gene>
    <name evidence="2" type="ORF">HJ588_01410</name>
</gene>
<dbReference type="Gene3D" id="1.10.10.10">
    <property type="entry name" value="Winged helix-like DNA-binding domain superfamily/Winged helix DNA-binding domain"/>
    <property type="match status" value="1"/>
</dbReference>
<keyword evidence="3" id="KW-1185">Reference proteome</keyword>
<sequence>MTEPGRGHELPMLLFAGYRMIVDELHRRLAERGFPDARPADGYALQAISAGASSAVELAGALAVSKQAAGKTLEQLGERGYLQRSVDPGDGRRRTVTLTRRGRDLLAASADAFDEIHREIAGRIGDSALAGVERSLRSLTGDPVIRTDTIGWLGGGPRVP</sequence>
<dbReference type="SMART" id="SM00347">
    <property type="entry name" value="HTH_MARR"/>
    <property type="match status" value="1"/>
</dbReference>
<accession>A0A849AAI6</accession>
<protein>
    <submittedName>
        <fullName evidence="2">Winged helix-turn-helix transcriptional regulator</fullName>
    </submittedName>
</protein>
<dbReference type="Pfam" id="PF12802">
    <property type="entry name" value="MarR_2"/>
    <property type="match status" value="1"/>
</dbReference>
<dbReference type="SUPFAM" id="SSF46785">
    <property type="entry name" value="Winged helix' DNA-binding domain"/>
    <property type="match status" value="1"/>
</dbReference>
<dbReference type="RefSeq" id="WP_171151246.1">
    <property type="nucleotide sequence ID" value="NZ_JABENB010000001.1"/>
</dbReference>
<dbReference type="AlphaFoldDB" id="A0A849AAI6"/>
<evidence type="ECO:0000313" key="3">
    <source>
        <dbReference type="Proteomes" id="UP000557772"/>
    </source>
</evidence>
<dbReference type="InterPro" id="IPR039422">
    <property type="entry name" value="MarR/SlyA-like"/>
</dbReference>
<reference evidence="2 3" key="1">
    <citation type="submission" date="2020-05" db="EMBL/GenBank/DDBJ databases">
        <title>Flexivirga sp. ID2601S isolated from air conditioner.</title>
        <authorList>
            <person name="Kim D.H."/>
        </authorList>
    </citation>
    <scope>NUCLEOTIDE SEQUENCE [LARGE SCALE GENOMIC DNA]</scope>
    <source>
        <strain evidence="2 3">ID2601S</strain>
    </source>
</reference>
<proteinExistence type="predicted"/>
<dbReference type="EMBL" id="JABENB010000001">
    <property type="protein sequence ID" value="NNG37934.1"/>
    <property type="molecule type" value="Genomic_DNA"/>
</dbReference>
<organism evidence="2 3">
    <name type="scientific">Flexivirga aerilata</name>
    <dbReference type="NCBI Taxonomy" id="1656889"/>
    <lineage>
        <taxon>Bacteria</taxon>
        <taxon>Bacillati</taxon>
        <taxon>Actinomycetota</taxon>
        <taxon>Actinomycetes</taxon>
        <taxon>Micrococcales</taxon>
        <taxon>Dermacoccaceae</taxon>
        <taxon>Flexivirga</taxon>
    </lineage>
</organism>
<dbReference type="GO" id="GO:0006950">
    <property type="term" value="P:response to stress"/>
    <property type="evidence" value="ECO:0007669"/>
    <property type="project" value="TreeGrafter"/>
</dbReference>
<dbReference type="PRINTS" id="PR00598">
    <property type="entry name" value="HTHMARR"/>
</dbReference>
<dbReference type="GO" id="GO:0003700">
    <property type="term" value="F:DNA-binding transcription factor activity"/>
    <property type="evidence" value="ECO:0007669"/>
    <property type="project" value="InterPro"/>
</dbReference>
<dbReference type="InterPro" id="IPR036390">
    <property type="entry name" value="WH_DNA-bd_sf"/>
</dbReference>
<evidence type="ECO:0000259" key="1">
    <source>
        <dbReference type="PROSITE" id="PS50995"/>
    </source>
</evidence>
<feature type="domain" description="HTH marR-type" evidence="1">
    <location>
        <begin position="7"/>
        <end position="141"/>
    </location>
</feature>